<evidence type="ECO:0008006" key="7">
    <source>
        <dbReference type="Google" id="ProtNLM"/>
    </source>
</evidence>
<proteinExistence type="predicted"/>
<evidence type="ECO:0000313" key="6">
    <source>
        <dbReference type="Proteomes" id="UP001303473"/>
    </source>
</evidence>
<keyword evidence="6" id="KW-1185">Reference proteome</keyword>
<name>A0AAN6S2R0_9PEZI</name>
<accession>A0AAN6S2R0</accession>
<gene>
    <name evidence="5" type="ORF">QBC46DRAFT_409665</name>
</gene>
<keyword evidence="2" id="KW-0238">DNA-binding</keyword>
<organism evidence="5 6">
    <name type="scientific">Diplogelasinospora grovesii</name>
    <dbReference type="NCBI Taxonomy" id="303347"/>
    <lineage>
        <taxon>Eukaryota</taxon>
        <taxon>Fungi</taxon>
        <taxon>Dikarya</taxon>
        <taxon>Ascomycota</taxon>
        <taxon>Pezizomycotina</taxon>
        <taxon>Sordariomycetes</taxon>
        <taxon>Sordariomycetidae</taxon>
        <taxon>Sordariales</taxon>
        <taxon>Diplogelasinosporaceae</taxon>
        <taxon>Diplogelasinospora</taxon>
    </lineage>
</organism>
<dbReference type="GO" id="GO:0003677">
    <property type="term" value="F:DNA binding"/>
    <property type="evidence" value="ECO:0007669"/>
    <property type="project" value="UniProtKB-KW"/>
</dbReference>
<feature type="compositionally biased region" description="Acidic residues" evidence="4">
    <location>
        <begin position="93"/>
        <end position="104"/>
    </location>
</feature>
<evidence type="ECO:0000256" key="1">
    <source>
        <dbReference type="ARBA" id="ARBA00023015"/>
    </source>
</evidence>
<evidence type="ECO:0000256" key="4">
    <source>
        <dbReference type="SAM" id="MobiDB-lite"/>
    </source>
</evidence>
<comment type="caution">
    <text evidence="5">The sequence shown here is derived from an EMBL/GenBank/DDBJ whole genome shotgun (WGS) entry which is preliminary data.</text>
</comment>
<evidence type="ECO:0000256" key="3">
    <source>
        <dbReference type="ARBA" id="ARBA00023163"/>
    </source>
</evidence>
<sequence>MEYIKPLASVGMYAWDVYARYKDLGEGARELSSDVKSMAQQLDSARTNATWKPGPSQQDNLPLLITTRNIYPLPVASDANHRRGNKARYDGMEDKDDEVDDAGDDFSSTIHTPSPSTAAALASGLPSPNTPWSPTEETLALDNRARSRLAATKCRAKSKLALDKLKADDRIVTETREKLKDALFQLQEEVYTLKQELLKHASCDCKLIQQYLTYTTKQIIGDVAVSATRSQHGMLSERCFT</sequence>
<dbReference type="InterPro" id="IPR002112">
    <property type="entry name" value="Leuzip_Jun"/>
</dbReference>
<dbReference type="EMBL" id="MU853819">
    <property type="protein sequence ID" value="KAK3938957.1"/>
    <property type="molecule type" value="Genomic_DNA"/>
</dbReference>
<dbReference type="PRINTS" id="PR00043">
    <property type="entry name" value="LEUZIPPRJUN"/>
</dbReference>
<evidence type="ECO:0000313" key="5">
    <source>
        <dbReference type="EMBL" id="KAK3938957.1"/>
    </source>
</evidence>
<feature type="compositionally biased region" description="Low complexity" evidence="4">
    <location>
        <begin position="112"/>
        <end position="127"/>
    </location>
</feature>
<dbReference type="InterPro" id="IPR046347">
    <property type="entry name" value="bZIP_sf"/>
</dbReference>
<dbReference type="Gene3D" id="1.20.5.170">
    <property type="match status" value="1"/>
</dbReference>
<feature type="region of interest" description="Disordered" evidence="4">
    <location>
        <begin position="76"/>
        <end position="135"/>
    </location>
</feature>
<evidence type="ECO:0000256" key="2">
    <source>
        <dbReference type="ARBA" id="ARBA00023125"/>
    </source>
</evidence>
<keyword evidence="1" id="KW-0805">Transcription regulation</keyword>
<reference evidence="6" key="1">
    <citation type="journal article" date="2023" name="Mol. Phylogenet. Evol.">
        <title>Genome-scale phylogeny and comparative genomics of the fungal order Sordariales.</title>
        <authorList>
            <person name="Hensen N."/>
            <person name="Bonometti L."/>
            <person name="Westerberg I."/>
            <person name="Brannstrom I.O."/>
            <person name="Guillou S."/>
            <person name="Cros-Aarteil S."/>
            <person name="Calhoun S."/>
            <person name="Haridas S."/>
            <person name="Kuo A."/>
            <person name="Mondo S."/>
            <person name="Pangilinan J."/>
            <person name="Riley R."/>
            <person name="LaButti K."/>
            <person name="Andreopoulos B."/>
            <person name="Lipzen A."/>
            <person name="Chen C."/>
            <person name="Yan M."/>
            <person name="Daum C."/>
            <person name="Ng V."/>
            <person name="Clum A."/>
            <person name="Steindorff A."/>
            <person name="Ohm R.A."/>
            <person name="Martin F."/>
            <person name="Silar P."/>
            <person name="Natvig D.O."/>
            <person name="Lalanne C."/>
            <person name="Gautier V."/>
            <person name="Ament-Velasquez S.L."/>
            <person name="Kruys A."/>
            <person name="Hutchinson M.I."/>
            <person name="Powell A.J."/>
            <person name="Barry K."/>
            <person name="Miller A.N."/>
            <person name="Grigoriev I.V."/>
            <person name="Debuchy R."/>
            <person name="Gladieux P."/>
            <person name="Hiltunen Thoren M."/>
            <person name="Johannesson H."/>
        </authorList>
    </citation>
    <scope>NUCLEOTIDE SEQUENCE [LARGE SCALE GENOMIC DNA]</scope>
    <source>
        <strain evidence="6">CBS 340.73</strain>
    </source>
</reference>
<dbReference type="AlphaFoldDB" id="A0AAN6S2R0"/>
<dbReference type="SUPFAM" id="SSF57959">
    <property type="entry name" value="Leucine zipper domain"/>
    <property type="match status" value="1"/>
</dbReference>
<keyword evidence="3" id="KW-0804">Transcription</keyword>
<dbReference type="Proteomes" id="UP001303473">
    <property type="component" value="Unassembled WGS sequence"/>
</dbReference>
<protein>
    <recommendedName>
        <fullName evidence="7">BZIP domain-containing protein</fullName>
    </recommendedName>
</protein>
<dbReference type="GO" id="GO:0003700">
    <property type="term" value="F:DNA-binding transcription factor activity"/>
    <property type="evidence" value="ECO:0007669"/>
    <property type="project" value="InterPro"/>
</dbReference>